<evidence type="ECO:0000313" key="3">
    <source>
        <dbReference type="Proteomes" id="UP000054217"/>
    </source>
</evidence>
<feature type="region of interest" description="Disordered" evidence="1">
    <location>
        <begin position="84"/>
        <end position="123"/>
    </location>
</feature>
<proteinExistence type="predicted"/>
<evidence type="ECO:0000313" key="2">
    <source>
        <dbReference type="EMBL" id="KIO11327.1"/>
    </source>
</evidence>
<dbReference type="EMBL" id="KN831950">
    <property type="protein sequence ID" value="KIO11327.1"/>
    <property type="molecule type" value="Genomic_DNA"/>
</dbReference>
<sequence>MVPLSLFPKLRTPQQWNAPTSLPFTFRLPEKTPQPENNIDVLPRRSVSLPVVSWQPRTPGPRFQPPPPALYENPMPLSMAKLIMSRHTFRKPNPNRPRRTSVTSSKRPMSSPQTPSRLYHSIA</sequence>
<name>A0A0C3KP43_PISTI</name>
<protein>
    <submittedName>
        <fullName evidence="2">Uncharacterized protein</fullName>
    </submittedName>
</protein>
<reference evidence="2 3" key="1">
    <citation type="submission" date="2014-04" db="EMBL/GenBank/DDBJ databases">
        <authorList>
            <consortium name="DOE Joint Genome Institute"/>
            <person name="Kuo A."/>
            <person name="Kohler A."/>
            <person name="Costa M.D."/>
            <person name="Nagy L.G."/>
            <person name="Floudas D."/>
            <person name="Copeland A."/>
            <person name="Barry K.W."/>
            <person name="Cichocki N."/>
            <person name="Veneault-Fourrey C."/>
            <person name="LaButti K."/>
            <person name="Lindquist E.A."/>
            <person name="Lipzen A."/>
            <person name="Lundell T."/>
            <person name="Morin E."/>
            <person name="Murat C."/>
            <person name="Sun H."/>
            <person name="Tunlid A."/>
            <person name="Henrissat B."/>
            <person name="Grigoriev I.V."/>
            <person name="Hibbett D.S."/>
            <person name="Martin F."/>
            <person name="Nordberg H.P."/>
            <person name="Cantor M.N."/>
            <person name="Hua S.X."/>
        </authorList>
    </citation>
    <scope>NUCLEOTIDE SEQUENCE [LARGE SCALE GENOMIC DNA]</scope>
    <source>
        <strain evidence="2 3">Marx 270</strain>
    </source>
</reference>
<keyword evidence="3" id="KW-1185">Reference proteome</keyword>
<dbReference type="Proteomes" id="UP000054217">
    <property type="component" value="Unassembled WGS sequence"/>
</dbReference>
<reference evidence="3" key="2">
    <citation type="submission" date="2015-01" db="EMBL/GenBank/DDBJ databases">
        <title>Evolutionary Origins and Diversification of the Mycorrhizal Mutualists.</title>
        <authorList>
            <consortium name="DOE Joint Genome Institute"/>
            <consortium name="Mycorrhizal Genomics Consortium"/>
            <person name="Kohler A."/>
            <person name="Kuo A."/>
            <person name="Nagy L.G."/>
            <person name="Floudas D."/>
            <person name="Copeland A."/>
            <person name="Barry K.W."/>
            <person name="Cichocki N."/>
            <person name="Veneault-Fourrey C."/>
            <person name="LaButti K."/>
            <person name="Lindquist E.A."/>
            <person name="Lipzen A."/>
            <person name="Lundell T."/>
            <person name="Morin E."/>
            <person name="Murat C."/>
            <person name="Riley R."/>
            <person name="Ohm R."/>
            <person name="Sun H."/>
            <person name="Tunlid A."/>
            <person name="Henrissat B."/>
            <person name="Grigoriev I.V."/>
            <person name="Hibbett D.S."/>
            <person name="Martin F."/>
        </authorList>
    </citation>
    <scope>NUCLEOTIDE SEQUENCE [LARGE SCALE GENOMIC DNA]</scope>
    <source>
        <strain evidence="3">Marx 270</strain>
    </source>
</reference>
<gene>
    <name evidence="2" type="ORF">M404DRAFT_127577</name>
</gene>
<accession>A0A0C3KP43</accession>
<dbReference type="OrthoDB" id="2791511at2759"/>
<feature type="compositionally biased region" description="Polar residues" evidence="1">
    <location>
        <begin position="100"/>
        <end position="116"/>
    </location>
</feature>
<evidence type="ECO:0000256" key="1">
    <source>
        <dbReference type="SAM" id="MobiDB-lite"/>
    </source>
</evidence>
<dbReference type="HOGENOM" id="CLU_127227_0_0_1"/>
<organism evidence="2 3">
    <name type="scientific">Pisolithus tinctorius Marx 270</name>
    <dbReference type="NCBI Taxonomy" id="870435"/>
    <lineage>
        <taxon>Eukaryota</taxon>
        <taxon>Fungi</taxon>
        <taxon>Dikarya</taxon>
        <taxon>Basidiomycota</taxon>
        <taxon>Agaricomycotina</taxon>
        <taxon>Agaricomycetes</taxon>
        <taxon>Agaricomycetidae</taxon>
        <taxon>Boletales</taxon>
        <taxon>Sclerodermatineae</taxon>
        <taxon>Pisolithaceae</taxon>
        <taxon>Pisolithus</taxon>
    </lineage>
</organism>
<dbReference type="InParanoid" id="A0A0C3KP43"/>
<dbReference type="AlphaFoldDB" id="A0A0C3KP43"/>